<dbReference type="SUPFAM" id="SSF47384">
    <property type="entry name" value="Homodimeric domain of signal transducing histidine kinase"/>
    <property type="match status" value="1"/>
</dbReference>
<keyword evidence="10" id="KW-1185">Reference proteome</keyword>
<dbReference type="RefSeq" id="WP_012138678.1">
    <property type="nucleotide sequence ID" value="NZ_KE007326.1"/>
</dbReference>
<dbReference type="GO" id="GO:0005886">
    <property type="term" value="C:plasma membrane"/>
    <property type="evidence" value="ECO:0007669"/>
    <property type="project" value="UniProtKB-ARBA"/>
</dbReference>
<keyword evidence="7" id="KW-0812">Transmembrane</keyword>
<proteinExistence type="predicted"/>
<dbReference type="CDD" id="cd00082">
    <property type="entry name" value="HisKA"/>
    <property type="match status" value="1"/>
</dbReference>
<keyword evidence="5 9" id="KW-0418">Kinase</keyword>
<keyword evidence="4" id="KW-0808">Transferase</keyword>
<feature type="domain" description="Histidine kinase" evidence="8">
    <location>
        <begin position="206"/>
        <end position="421"/>
    </location>
</feature>
<evidence type="ECO:0000313" key="10">
    <source>
        <dbReference type="Proteomes" id="UP000016540"/>
    </source>
</evidence>
<evidence type="ECO:0000256" key="4">
    <source>
        <dbReference type="ARBA" id="ARBA00022679"/>
    </source>
</evidence>
<dbReference type="EC" id="2.7.13.3" evidence="2"/>
<dbReference type="SUPFAM" id="SSF55874">
    <property type="entry name" value="ATPase domain of HSP90 chaperone/DNA topoisomerase II/histidine kinase"/>
    <property type="match status" value="1"/>
</dbReference>
<evidence type="ECO:0000256" key="6">
    <source>
        <dbReference type="SAM" id="Coils"/>
    </source>
</evidence>
<evidence type="ECO:0000256" key="7">
    <source>
        <dbReference type="SAM" id="Phobius"/>
    </source>
</evidence>
<dbReference type="HOGENOM" id="CLU_000445_114_39_6"/>
<name>R8AZ88_9GAMM</name>
<dbReference type="Pfam" id="PF25487">
    <property type="entry name" value="ETR1_N"/>
    <property type="match status" value="1"/>
</dbReference>
<keyword evidence="7" id="KW-1133">Transmembrane helix</keyword>
<dbReference type="PANTHER" id="PTHR43304:SF1">
    <property type="entry name" value="PAC DOMAIN-CONTAINING PROTEIN"/>
    <property type="match status" value="1"/>
</dbReference>
<dbReference type="InterPro" id="IPR052162">
    <property type="entry name" value="Sensor_kinase/Photoreceptor"/>
</dbReference>
<dbReference type="InterPro" id="IPR036097">
    <property type="entry name" value="HisK_dim/P_sf"/>
</dbReference>
<evidence type="ECO:0000256" key="1">
    <source>
        <dbReference type="ARBA" id="ARBA00000085"/>
    </source>
</evidence>
<protein>
    <recommendedName>
        <fullName evidence="2">histidine kinase</fullName>
        <ecNumber evidence="2">2.7.13.3</ecNumber>
    </recommendedName>
</protein>
<evidence type="ECO:0000256" key="3">
    <source>
        <dbReference type="ARBA" id="ARBA00022553"/>
    </source>
</evidence>
<keyword evidence="7" id="KW-0472">Membrane</keyword>
<dbReference type="STRING" id="1318628.MARLIPOL_12934"/>
<dbReference type="PRINTS" id="PR00344">
    <property type="entry name" value="BCTRLSENSOR"/>
</dbReference>
<dbReference type="Proteomes" id="UP000016540">
    <property type="component" value="Unassembled WGS sequence"/>
</dbReference>
<dbReference type="PATRIC" id="fig|1318628.3.peg.2584"/>
<dbReference type="PROSITE" id="PS50109">
    <property type="entry name" value="HIS_KIN"/>
    <property type="match status" value="1"/>
</dbReference>
<dbReference type="Gene3D" id="1.10.287.130">
    <property type="match status" value="1"/>
</dbReference>
<dbReference type="InterPro" id="IPR004358">
    <property type="entry name" value="Sig_transdc_His_kin-like_C"/>
</dbReference>
<evidence type="ECO:0000256" key="2">
    <source>
        <dbReference type="ARBA" id="ARBA00012438"/>
    </source>
</evidence>
<dbReference type="GO" id="GO:0000155">
    <property type="term" value="F:phosphorelay sensor kinase activity"/>
    <property type="evidence" value="ECO:0007669"/>
    <property type="project" value="InterPro"/>
</dbReference>
<comment type="caution">
    <text evidence="9">The sequence shown here is derived from an EMBL/GenBank/DDBJ whole genome shotgun (WGS) entry which is preliminary data.</text>
</comment>
<comment type="catalytic activity">
    <reaction evidence="1">
        <text>ATP + protein L-histidine = ADP + protein N-phospho-L-histidine.</text>
        <dbReference type="EC" id="2.7.13.3"/>
    </reaction>
</comment>
<dbReference type="InterPro" id="IPR003661">
    <property type="entry name" value="HisK_dim/P_dom"/>
</dbReference>
<sequence length="427" mass="48462">MTDPANGLSEWFDVTFMGHGHCYLWRPDLVLLHSVSDILIAVAYFTIPVALYVLVLKRKDLEYQWMFVLFALFIFACGTTHLLSVWNIWHGDYYLSGAVKAVTAIVSILTAALIWPLIPKALALPRPMELQKANSDLQTEINLRKASESNLRSARNELQEHVKELLEAKKQLEMEIAYRRKAEEKEKAKSLALERSNEDLEQFAFIASHDLREPLRKLMSFTQLLSSGRYGSFDEKGQQFVYYIRDAAERMEALINSLLAYSRVTTQSRDYEDVSFAELTAEAERDLQLRIEECGAHIEKDIEGSVQGNQSQLRQVIQNLMSNALKYRSPDTPPVIRITGAPISKDTYRLTVSDNGIGFDPQYSNQIFEVFKRLHGRDEYEGTGMGLAICKKVIERHGGQITATSKIGEGSTFQIDLPINHRGTFSA</sequence>
<dbReference type="Pfam" id="PF02518">
    <property type="entry name" value="HATPase_c"/>
    <property type="match status" value="1"/>
</dbReference>
<dbReference type="InterPro" id="IPR058544">
    <property type="entry name" value="ETR1_N"/>
</dbReference>
<dbReference type="OrthoDB" id="9808408at2"/>
<keyword evidence="3" id="KW-0597">Phosphoprotein</keyword>
<dbReference type="FunFam" id="3.30.565.10:FF:000006">
    <property type="entry name" value="Sensor histidine kinase WalK"/>
    <property type="match status" value="1"/>
</dbReference>
<dbReference type="EMBL" id="ASAD01000014">
    <property type="protein sequence ID" value="EON91617.1"/>
    <property type="molecule type" value="Genomic_DNA"/>
</dbReference>
<dbReference type="PANTHER" id="PTHR43304">
    <property type="entry name" value="PHYTOCHROME-LIKE PROTEIN CPH1"/>
    <property type="match status" value="1"/>
</dbReference>
<organism evidence="9 10">
    <name type="scientific">Marinobacter lipolyticus SM19</name>
    <dbReference type="NCBI Taxonomy" id="1318628"/>
    <lineage>
        <taxon>Bacteria</taxon>
        <taxon>Pseudomonadati</taxon>
        <taxon>Pseudomonadota</taxon>
        <taxon>Gammaproteobacteria</taxon>
        <taxon>Pseudomonadales</taxon>
        <taxon>Marinobacteraceae</taxon>
        <taxon>Marinobacter</taxon>
    </lineage>
</organism>
<dbReference type="InterPro" id="IPR036890">
    <property type="entry name" value="HATPase_C_sf"/>
</dbReference>
<dbReference type="InterPro" id="IPR005467">
    <property type="entry name" value="His_kinase_dom"/>
</dbReference>
<accession>R8AZ88</accession>
<evidence type="ECO:0000256" key="5">
    <source>
        <dbReference type="ARBA" id="ARBA00022777"/>
    </source>
</evidence>
<dbReference type="InterPro" id="IPR003594">
    <property type="entry name" value="HATPase_dom"/>
</dbReference>
<gene>
    <name evidence="9" type="ORF">MARLIPOL_12934</name>
</gene>
<reference evidence="9 10" key="1">
    <citation type="journal article" date="2013" name="Genome Announc.">
        <title>Draft Genome Sequence of the Moderately Halophilic Bacterium Marinobacter lipolyticus Strain SM19.</title>
        <authorList>
            <person name="Papke R.T."/>
            <person name="de la Haba R.R."/>
            <person name="Infante-Dominguez C."/>
            <person name="Perez D."/>
            <person name="Sanchez-Porro C."/>
            <person name="Lapierre P."/>
            <person name="Ventosa A."/>
        </authorList>
    </citation>
    <scope>NUCLEOTIDE SEQUENCE [LARGE SCALE GENOMIC DNA]</scope>
    <source>
        <strain evidence="9 10">SM19</strain>
    </source>
</reference>
<feature type="transmembrane region" description="Helical" evidence="7">
    <location>
        <begin position="67"/>
        <end position="89"/>
    </location>
</feature>
<feature type="coiled-coil region" evidence="6">
    <location>
        <begin position="144"/>
        <end position="175"/>
    </location>
</feature>
<feature type="transmembrane region" description="Helical" evidence="7">
    <location>
        <begin position="38"/>
        <end position="55"/>
    </location>
</feature>
<dbReference type="AlphaFoldDB" id="R8AZ88"/>
<evidence type="ECO:0000259" key="8">
    <source>
        <dbReference type="PROSITE" id="PS50109"/>
    </source>
</evidence>
<dbReference type="SMART" id="SM00388">
    <property type="entry name" value="HisKA"/>
    <property type="match status" value="1"/>
</dbReference>
<dbReference type="Pfam" id="PF00512">
    <property type="entry name" value="HisKA"/>
    <property type="match status" value="1"/>
</dbReference>
<dbReference type="eggNOG" id="COG2205">
    <property type="taxonomic scope" value="Bacteria"/>
</dbReference>
<dbReference type="Gene3D" id="3.30.565.10">
    <property type="entry name" value="Histidine kinase-like ATPase, C-terminal domain"/>
    <property type="match status" value="1"/>
</dbReference>
<evidence type="ECO:0000313" key="9">
    <source>
        <dbReference type="EMBL" id="EON91617.1"/>
    </source>
</evidence>
<feature type="transmembrane region" description="Helical" evidence="7">
    <location>
        <begin position="101"/>
        <end position="118"/>
    </location>
</feature>
<dbReference type="SMART" id="SM00387">
    <property type="entry name" value="HATPase_c"/>
    <property type="match status" value="1"/>
</dbReference>
<keyword evidence="6" id="KW-0175">Coiled coil</keyword>